<accession>A0ABY5W8W1</accession>
<dbReference type="Pfam" id="PF03780">
    <property type="entry name" value="Asp23"/>
    <property type="match status" value="1"/>
</dbReference>
<comment type="similarity">
    <text evidence="1">Belongs to the asp23 family.</text>
</comment>
<dbReference type="EMBL" id="CP073720">
    <property type="protein sequence ID" value="UWP85454.1"/>
    <property type="molecule type" value="Genomic_DNA"/>
</dbReference>
<evidence type="ECO:0000313" key="3">
    <source>
        <dbReference type="EMBL" id="UWP85454.1"/>
    </source>
</evidence>
<reference evidence="3" key="1">
    <citation type="submission" date="2021-04" db="EMBL/GenBank/DDBJ databases">
        <authorList>
            <person name="Hartkoorn R.C."/>
            <person name="Beaudoing E."/>
            <person name="Hot D."/>
        </authorList>
    </citation>
    <scope>NUCLEOTIDE SEQUENCE</scope>
    <source>
        <strain evidence="3">NRRL B-16292</strain>
    </source>
</reference>
<gene>
    <name evidence="3" type="ORF">Dfulv_14920</name>
</gene>
<organism evidence="3 4">
    <name type="scientific">Dactylosporangium fulvum</name>
    <dbReference type="NCBI Taxonomy" id="53359"/>
    <lineage>
        <taxon>Bacteria</taxon>
        <taxon>Bacillati</taxon>
        <taxon>Actinomycetota</taxon>
        <taxon>Actinomycetes</taxon>
        <taxon>Micromonosporales</taxon>
        <taxon>Micromonosporaceae</taxon>
        <taxon>Dactylosporangium</taxon>
    </lineage>
</organism>
<keyword evidence="4" id="KW-1185">Reference proteome</keyword>
<evidence type="ECO:0000256" key="1">
    <source>
        <dbReference type="ARBA" id="ARBA00005721"/>
    </source>
</evidence>
<dbReference type="InterPro" id="IPR005531">
    <property type="entry name" value="Asp23"/>
</dbReference>
<protein>
    <submittedName>
        <fullName evidence="3">Asp23/Gls24 family envelope stress response protein</fullName>
    </submittedName>
</protein>
<evidence type="ECO:0000313" key="4">
    <source>
        <dbReference type="Proteomes" id="UP001059617"/>
    </source>
</evidence>
<dbReference type="RefSeq" id="WP_259863574.1">
    <property type="nucleotide sequence ID" value="NZ_BAAAST010000014.1"/>
</dbReference>
<sequence>MSNEVPHGDPGADPAPLLRAPGGRLACGADIDDLLEQAADRNATEFDAHQEDCPHCRAALTELGDLWTPILALASIPITAPPALTATVMRRLAQLLHDVWYTLEPTGAGSIRVAARTVAVLARSAAMRVPGVSIAFGRSTHEPLATLTDTATRHHRYPHTAVGILGQTAAIELTLAVTYGEPINDVAREVQRRVINELRDAIGLHHITINVTADDVVGPS</sequence>
<feature type="region of interest" description="Disordered" evidence="2">
    <location>
        <begin position="1"/>
        <end position="20"/>
    </location>
</feature>
<proteinExistence type="inferred from homology"/>
<name>A0ABY5W8W1_9ACTN</name>
<reference evidence="3" key="2">
    <citation type="submission" date="2022-09" db="EMBL/GenBank/DDBJ databases">
        <title>Biosynthetic gene clusters of Dactylosporangioum fulvum.</title>
        <authorList>
            <person name="Caradec T."/>
        </authorList>
    </citation>
    <scope>NUCLEOTIDE SEQUENCE</scope>
    <source>
        <strain evidence="3">NRRL B-16292</strain>
    </source>
</reference>
<dbReference type="Proteomes" id="UP001059617">
    <property type="component" value="Chromosome"/>
</dbReference>
<evidence type="ECO:0000256" key="2">
    <source>
        <dbReference type="SAM" id="MobiDB-lite"/>
    </source>
</evidence>